<comment type="function">
    <text evidence="1">DNA-dependent ATPase that plays important roles in cellular responses to stalled DNA replication processes.</text>
</comment>
<organism evidence="8 9">
    <name type="scientific">Desulfuromonas versatilis</name>
    <dbReference type="NCBI Taxonomy" id="2802975"/>
    <lineage>
        <taxon>Bacteria</taxon>
        <taxon>Pseudomonadati</taxon>
        <taxon>Thermodesulfobacteriota</taxon>
        <taxon>Desulfuromonadia</taxon>
        <taxon>Desulfuromonadales</taxon>
        <taxon>Desulfuromonadaceae</taxon>
        <taxon>Desulfuromonas</taxon>
    </lineage>
</organism>
<dbReference type="InterPro" id="IPR051314">
    <property type="entry name" value="AAA_ATPase_RarA/MGS1/WRNIP1"/>
</dbReference>
<evidence type="ECO:0000256" key="1">
    <source>
        <dbReference type="ARBA" id="ARBA00002393"/>
    </source>
</evidence>
<dbReference type="Gene3D" id="1.20.272.10">
    <property type="match status" value="1"/>
</dbReference>
<keyword evidence="9" id="KW-1185">Reference proteome</keyword>
<dbReference type="RefSeq" id="WP_221251835.1">
    <property type="nucleotide sequence ID" value="NZ_AP024355.1"/>
</dbReference>
<sequence length="447" mass="49348">MNLFEQADKNNGSAPLAERLRPRTLDEMVGQSHLLGEGKVLRRLIETDQLSSVIFWGPPGTGKTTLAQVIANSTKSRFVFFSAVLQGVKELREIVQQAREEKAYHGRKTLVFVDEIHRFNKAQQDAFLPYVERGEITLIGATTENPSFEVNSALLSRSRVFVLNALAAEEIAVLLERALDDPRGLGGRGNTLEAQALDFLTEQAGGDARIALNTLEVAAATVGRGAITLEAVQEALQKKALLYDKGAEEHYNVISAFIKSLRGSDPDAALYWLARMLEAGEDPLFIARRMVIFASEDVGNADPRALQVAVAVQQAVHFVGLPEGRINLAQAVTYLATAPKSNASYMGINQAQAEVRKSGALPVPLHIRNAPTGLMKDLGYGKGYRYAHDYQGAFAPQQHLPEQLRGTTFYRPTDHGYEKMIGERMRYWEQLRNESAGKDREDPEEES</sequence>
<dbReference type="SUPFAM" id="SSF48019">
    <property type="entry name" value="post-AAA+ oligomerization domain-like"/>
    <property type="match status" value="1"/>
</dbReference>
<dbReference type="EMBL" id="AP024355">
    <property type="protein sequence ID" value="BCR04384.1"/>
    <property type="molecule type" value="Genomic_DNA"/>
</dbReference>
<accession>A0ABN6DYV4</accession>
<name>A0ABN6DYV4_9BACT</name>
<evidence type="ECO:0000256" key="2">
    <source>
        <dbReference type="ARBA" id="ARBA00008959"/>
    </source>
</evidence>
<dbReference type="InterPro" id="IPR027417">
    <property type="entry name" value="P-loop_NTPase"/>
</dbReference>
<feature type="domain" description="AAA+ ATPase" evidence="7">
    <location>
        <begin position="49"/>
        <end position="166"/>
    </location>
</feature>
<evidence type="ECO:0000256" key="5">
    <source>
        <dbReference type="ARBA" id="ARBA00022840"/>
    </source>
</evidence>
<reference evidence="8 9" key="2">
    <citation type="journal article" date="2021" name="Int. J. Syst. Evol. Microbiol.">
        <title>Isolation and Polyphasic Characterization of Desulfuromonas versatilis sp. Nov., an Electrogenic Bacteria Capable of Versatile Metabolism Isolated from a Graphene Oxide-Reducing Enrichment Culture.</title>
        <authorList>
            <person name="Xie L."/>
            <person name="Yoshida N."/>
            <person name="Ishii S."/>
            <person name="Meng L."/>
        </authorList>
    </citation>
    <scope>NUCLEOTIDE SEQUENCE [LARGE SCALE GENOMIC DNA]</scope>
    <source>
        <strain evidence="8 9">NIT-T3</strain>
    </source>
</reference>
<dbReference type="InterPro" id="IPR003593">
    <property type="entry name" value="AAA+_ATPase"/>
</dbReference>
<evidence type="ECO:0000259" key="7">
    <source>
        <dbReference type="SMART" id="SM00382"/>
    </source>
</evidence>
<gene>
    <name evidence="8" type="primary">rarA</name>
    <name evidence="8" type="ORF">DESUT3_14530</name>
</gene>
<proteinExistence type="inferred from homology"/>
<dbReference type="InterPro" id="IPR008921">
    <property type="entry name" value="DNA_pol3_clamp-load_cplx_C"/>
</dbReference>
<dbReference type="Gene3D" id="3.40.50.300">
    <property type="entry name" value="P-loop containing nucleotide triphosphate hydrolases"/>
    <property type="match status" value="1"/>
</dbReference>
<dbReference type="CDD" id="cd18139">
    <property type="entry name" value="HLD_clamp_RarA"/>
    <property type="match status" value="1"/>
</dbReference>
<dbReference type="InterPro" id="IPR032423">
    <property type="entry name" value="AAA_assoc_2"/>
</dbReference>
<protein>
    <recommendedName>
        <fullName evidence="3">Replication-associated recombination protein A</fullName>
    </recommendedName>
</protein>
<dbReference type="SUPFAM" id="SSF52540">
    <property type="entry name" value="P-loop containing nucleoside triphosphate hydrolases"/>
    <property type="match status" value="1"/>
</dbReference>
<dbReference type="CDD" id="cd00009">
    <property type="entry name" value="AAA"/>
    <property type="match status" value="1"/>
</dbReference>
<comment type="similarity">
    <text evidence="2">Belongs to the AAA ATPase family. RarA/MGS1/WRNIP1 subfamily.</text>
</comment>
<dbReference type="PANTHER" id="PTHR13779">
    <property type="entry name" value="WERNER HELICASE-INTERACTING PROTEIN 1 FAMILY MEMBER"/>
    <property type="match status" value="1"/>
</dbReference>
<dbReference type="PANTHER" id="PTHR13779:SF7">
    <property type="entry name" value="ATPASE WRNIP1"/>
    <property type="match status" value="1"/>
</dbReference>
<keyword evidence="4" id="KW-0547">Nucleotide-binding</keyword>
<evidence type="ECO:0000256" key="4">
    <source>
        <dbReference type="ARBA" id="ARBA00022741"/>
    </source>
</evidence>
<evidence type="ECO:0000313" key="9">
    <source>
        <dbReference type="Proteomes" id="UP001319827"/>
    </source>
</evidence>
<dbReference type="Gene3D" id="1.10.8.60">
    <property type="match status" value="1"/>
</dbReference>
<evidence type="ECO:0000256" key="3">
    <source>
        <dbReference type="ARBA" id="ARBA00020776"/>
    </source>
</evidence>
<dbReference type="Pfam" id="PF00004">
    <property type="entry name" value="AAA"/>
    <property type="match status" value="1"/>
</dbReference>
<reference evidence="8 9" key="1">
    <citation type="journal article" date="2016" name="C (Basel)">
        <title>Selective Growth of and Electricity Production by Marine Exoelectrogenic Bacteria in Self-Aggregated Hydrogel of Microbially Reduced Graphene Oxide.</title>
        <authorList>
            <person name="Yoshida N."/>
            <person name="Goto Y."/>
            <person name="Miyata Y."/>
        </authorList>
    </citation>
    <scope>NUCLEOTIDE SEQUENCE [LARGE SCALE GENOMIC DNA]</scope>
    <source>
        <strain evidence="8 9">NIT-T3</strain>
    </source>
</reference>
<dbReference type="InterPro" id="IPR003959">
    <property type="entry name" value="ATPase_AAA_core"/>
</dbReference>
<evidence type="ECO:0000256" key="6">
    <source>
        <dbReference type="SAM" id="MobiDB-lite"/>
    </source>
</evidence>
<keyword evidence="5" id="KW-0067">ATP-binding</keyword>
<feature type="region of interest" description="Disordered" evidence="6">
    <location>
        <begin position="1"/>
        <end position="20"/>
    </location>
</feature>
<dbReference type="Pfam" id="PF16193">
    <property type="entry name" value="AAA_assoc_2"/>
    <property type="match status" value="1"/>
</dbReference>
<dbReference type="InterPro" id="IPR021886">
    <property type="entry name" value="MgsA_C"/>
</dbReference>
<dbReference type="Pfam" id="PF12002">
    <property type="entry name" value="MgsA_C"/>
    <property type="match status" value="1"/>
</dbReference>
<dbReference type="Proteomes" id="UP001319827">
    <property type="component" value="Chromosome"/>
</dbReference>
<dbReference type="SMART" id="SM00382">
    <property type="entry name" value="AAA"/>
    <property type="match status" value="1"/>
</dbReference>
<evidence type="ECO:0000313" key="8">
    <source>
        <dbReference type="EMBL" id="BCR04384.1"/>
    </source>
</evidence>
<dbReference type="Gene3D" id="1.10.3710.10">
    <property type="entry name" value="DNA polymerase III clamp loader subunits, C-terminal domain"/>
    <property type="match status" value="1"/>
</dbReference>